<feature type="transmembrane region" description="Helical" evidence="2">
    <location>
        <begin position="116"/>
        <end position="135"/>
    </location>
</feature>
<evidence type="ECO:0000256" key="1">
    <source>
        <dbReference type="SAM" id="MobiDB-lite"/>
    </source>
</evidence>
<feature type="transmembrane region" description="Helical" evidence="2">
    <location>
        <begin position="217"/>
        <end position="238"/>
    </location>
</feature>
<evidence type="ECO:0000313" key="4">
    <source>
        <dbReference type="Proteomes" id="UP001175000"/>
    </source>
</evidence>
<gene>
    <name evidence="3" type="ORF">B0T14DRAFT_434590</name>
</gene>
<feature type="compositionally biased region" description="Polar residues" evidence="1">
    <location>
        <begin position="27"/>
        <end position="43"/>
    </location>
</feature>
<feature type="compositionally biased region" description="Low complexity" evidence="1">
    <location>
        <begin position="56"/>
        <end position="78"/>
    </location>
</feature>
<feature type="region of interest" description="Disordered" evidence="1">
    <location>
        <begin position="1"/>
        <end position="78"/>
    </location>
</feature>
<keyword evidence="2" id="KW-0812">Transmembrane</keyword>
<evidence type="ECO:0000256" key="2">
    <source>
        <dbReference type="SAM" id="Phobius"/>
    </source>
</evidence>
<evidence type="ECO:0000313" key="3">
    <source>
        <dbReference type="EMBL" id="KAK0616325.1"/>
    </source>
</evidence>
<dbReference type="EMBL" id="JAULSU010000005">
    <property type="protein sequence ID" value="KAK0616325.1"/>
    <property type="molecule type" value="Genomic_DNA"/>
</dbReference>
<dbReference type="AlphaFoldDB" id="A0AA40BWM3"/>
<organism evidence="3 4">
    <name type="scientific">Immersiella caudata</name>
    <dbReference type="NCBI Taxonomy" id="314043"/>
    <lineage>
        <taxon>Eukaryota</taxon>
        <taxon>Fungi</taxon>
        <taxon>Dikarya</taxon>
        <taxon>Ascomycota</taxon>
        <taxon>Pezizomycotina</taxon>
        <taxon>Sordariomycetes</taxon>
        <taxon>Sordariomycetidae</taxon>
        <taxon>Sordariales</taxon>
        <taxon>Lasiosphaeriaceae</taxon>
        <taxon>Immersiella</taxon>
    </lineage>
</organism>
<evidence type="ECO:0008006" key="5">
    <source>
        <dbReference type="Google" id="ProtNLM"/>
    </source>
</evidence>
<sequence>MSAYHELSALPSSAGCHNPYDGPFPDSSYQSTYESLRSTSSALPETPRERVDDGATLLPKTSPSPPSLSSLPSLSSPSSKVTTFFRSSPVSKGAPPYGAPFFSNAPRSRWQWHSAYNLYFFFSFGVACAIGHHAYYASLDGKPAADQLQMLRYGMALAFASKAGLSAAVVLAFRQRVWTTVRTKMMRVVALDSLFAATEDLWALLNWEMIHTAKVAVALAVFVWVAPLVVILTGNTLLVEPSTAVVSSECAGVRTLNFAKEEEYEWRDPPRVEGLWEIPLSLWNTTKPKDEEPEGWFDYYTAPYPTLERTSTIGAFLDQAVTRKNAQVETCGSGWNCTFEVRFQGPAYKCTELASGIGSKARNLSQESGSMAPPFDTDIILPKGQFSYYAFNTGGDYSTVQMKDVGIGGVPNTKPPYPKNFGAFRTEPIVWIGYAEIADPSKPIPKDPSDPNWNTAFIPKLFACENYQSSYTINVRYAEGIQFINTTNLTFHSPVMNTTYLPHVDANDGTADNVTAIPESNYIMPTDKARYRRTAAYHSLGLMLRTFLNGTISIEKDLVNPIVNTKAIQTRLLDPRNNYFPRPGLQSLVQPFYEDIILSMLSQPQFAPVVWAAKPDEQSGQLVRDEEGYRYPCSKSRTRNMYKYHARDLWIVYSIAITLALVGVVTGSWAMGGNQGGLRDTKWSDIVAATRGPALDRVNWEGRPGEVMGDVRELRVGYGIVRGDVTSVEGNGRATGWEGTRYGFGLEGEVRQVRRVGSIWKLAGSKGSLS</sequence>
<feature type="transmembrane region" description="Helical" evidence="2">
    <location>
        <begin position="155"/>
        <end position="173"/>
    </location>
</feature>
<keyword evidence="2" id="KW-0472">Membrane</keyword>
<accession>A0AA40BWM3</accession>
<keyword evidence="4" id="KW-1185">Reference proteome</keyword>
<keyword evidence="2" id="KW-1133">Transmembrane helix</keyword>
<dbReference type="Proteomes" id="UP001175000">
    <property type="component" value="Unassembled WGS sequence"/>
</dbReference>
<dbReference type="PANTHER" id="PTHR35041">
    <property type="entry name" value="MEDIATOR OF RNA POLYMERASE II TRANSCRIPTION SUBUNIT 1"/>
    <property type="match status" value="1"/>
</dbReference>
<feature type="transmembrane region" description="Helical" evidence="2">
    <location>
        <begin position="649"/>
        <end position="671"/>
    </location>
</feature>
<comment type="caution">
    <text evidence="3">The sequence shown here is derived from an EMBL/GenBank/DDBJ whole genome shotgun (WGS) entry which is preliminary data.</text>
</comment>
<dbReference type="PANTHER" id="PTHR35041:SF3">
    <property type="entry name" value="FORMYLMETHIONINE DEFORMYLASE-LIKE PROTEIN"/>
    <property type="match status" value="1"/>
</dbReference>
<proteinExistence type="predicted"/>
<name>A0AA40BWM3_9PEZI</name>
<reference evidence="3" key="1">
    <citation type="submission" date="2023-06" db="EMBL/GenBank/DDBJ databases">
        <title>Genome-scale phylogeny and comparative genomics of the fungal order Sordariales.</title>
        <authorList>
            <consortium name="Lawrence Berkeley National Laboratory"/>
            <person name="Hensen N."/>
            <person name="Bonometti L."/>
            <person name="Westerberg I."/>
            <person name="Brannstrom I.O."/>
            <person name="Guillou S."/>
            <person name="Cros-Aarteil S."/>
            <person name="Calhoun S."/>
            <person name="Haridas S."/>
            <person name="Kuo A."/>
            <person name="Mondo S."/>
            <person name="Pangilinan J."/>
            <person name="Riley R."/>
            <person name="Labutti K."/>
            <person name="Andreopoulos B."/>
            <person name="Lipzen A."/>
            <person name="Chen C."/>
            <person name="Yanf M."/>
            <person name="Daum C."/>
            <person name="Ng V."/>
            <person name="Clum A."/>
            <person name="Steindorff A."/>
            <person name="Ohm R."/>
            <person name="Martin F."/>
            <person name="Silar P."/>
            <person name="Natvig D."/>
            <person name="Lalanne C."/>
            <person name="Gautier V."/>
            <person name="Ament-Velasquez S.L."/>
            <person name="Kruys A."/>
            <person name="Hutchinson M.I."/>
            <person name="Powell A.J."/>
            <person name="Barry K."/>
            <person name="Miller A.N."/>
            <person name="Grigoriev I.V."/>
            <person name="Debuchy R."/>
            <person name="Gladieux P."/>
            <person name="Thoren M.H."/>
            <person name="Johannesson H."/>
        </authorList>
    </citation>
    <scope>NUCLEOTIDE SEQUENCE</scope>
    <source>
        <strain evidence="3">CBS 606.72</strain>
    </source>
</reference>
<protein>
    <recommendedName>
        <fullName evidence="5">Formylmethionine deformylase-like protein</fullName>
    </recommendedName>
</protein>